<organism evidence="1 2">
    <name type="scientific">Rugosimonospora acidiphila</name>
    <dbReference type="NCBI Taxonomy" id="556531"/>
    <lineage>
        <taxon>Bacteria</taxon>
        <taxon>Bacillati</taxon>
        <taxon>Actinomycetota</taxon>
        <taxon>Actinomycetes</taxon>
        <taxon>Micromonosporales</taxon>
        <taxon>Micromonosporaceae</taxon>
        <taxon>Rugosimonospora</taxon>
    </lineage>
</organism>
<sequence>MVAGSVAALTGWLFGPFVLLLLFAAWADLLLIINGHLALTGPVRAETFREPIGHGHRAIRGWAEFAPYQYVDARGGAQERPTAQPVCPLPAQVQQLRSAPSGFAEYDAQLVAARASMVAGPPVELRGVPHIDRQSAFGLLEFFGAADHLVGRGRSARPRTRRCSPAP</sequence>
<comment type="caution">
    <text evidence="1">The sequence shown here is derived from an EMBL/GenBank/DDBJ whole genome shotgun (WGS) entry which is preliminary data.</text>
</comment>
<keyword evidence="2" id="KW-1185">Reference proteome</keyword>
<accession>A0ABP9RJL3</accession>
<name>A0ABP9RJL3_9ACTN</name>
<evidence type="ECO:0000313" key="2">
    <source>
        <dbReference type="Proteomes" id="UP001501570"/>
    </source>
</evidence>
<dbReference type="Proteomes" id="UP001501570">
    <property type="component" value="Unassembled WGS sequence"/>
</dbReference>
<proteinExistence type="predicted"/>
<evidence type="ECO:0000313" key="1">
    <source>
        <dbReference type="EMBL" id="GAA5178964.1"/>
    </source>
</evidence>
<reference evidence="2" key="1">
    <citation type="journal article" date="2019" name="Int. J. Syst. Evol. Microbiol.">
        <title>The Global Catalogue of Microorganisms (GCM) 10K type strain sequencing project: providing services to taxonomists for standard genome sequencing and annotation.</title>
        <authorList>
            <consortium name="The Broad Institute Genomics Platform"/>
            <consortium name="The Broad Institute Genome Sequencing Center for Infectious Disease"/>
            <person name="Wu L."/>
            <person name="Ma J."/>
        </authorList>
    </citation>
    <scope>NUCLEOTIDE SEQUENCE [LARGE SCALE GENOMIC DNA]</scope>
    <source>
        <strain evidence="2">JCM 18304</strain>
    </source>
</reference>
<dbReference type="EMBL" id="BAABJQ010000002">
    <property type="protein sequence ID" value="GAA5178964.1"/>
    <property type="molecule type" value="Genomic_DNA"/>
</dbReference>
<gene>
    <name evidence="1" type="ORF">GCM10023322_07450</name>
</gene>
<protein>
    <submittedName>
        <fullName evidence="1">Uncharacterized protein</fullName>
    </submittedName>
</protein>